<name>A4U2D9_9PROT</name>
<evidence type="ECO:0000313" key="1">
    <source>
        <dbReference type="EMBL" id="CAM77046.1"/>
    </source>
</evidence>
<accession>A4U2D9</accession>
<dbReference type="AlphaFoldDB" id="A4U2D9"/>
<gene>
    <name evidence="1" type="ORF">MGR_3549</name>
</gene>
<dbReference type="EMBL" id="CU459003">
    <property type="protein sequence ID" value="CAM77046.1"/>
    <property type="molecule type" value="Genomic_DNA"/>
</dbReference>
<organism evidence="1">
    <name type="scientific">Magnetospirillum gryphiswaldense</name>
    <dbReference type="NCBI Taxonomy" id="55518"/>
    <lineage>
        <taxon>Bacteria</taxon>
        <taxon>Pseudomonadati</taxon>
        <taxon>Pseudomonadota</taxon>
        <taxon>Alphaproteobacteria</taxon>
        <taxon>Rhodospirillales</taxon>
        <taxon>Rhodospirillaceae</taxon>
        <taxon>Magnetospirillum</taxon>
    </lineage>
</organism>
<protein>
    <submittedName>
        <fullName evidence="1">Uncharacterized protein</fullName>
    </submittedName>
</protein>
<reference evidence="1" key="1">
    <citation type="journal article" date="2007" name="J. Bacteriol.">
        <title>Comparative genome analysis of four magnetotactic bacteria reveals a complex set of group-specific genes implicated in magnetosome biomineralization and function.</title>
        <authorList>
            <person name="Richter M."/>
            <person name="Kube M."/>
            <person name="Bazylinski D.A."/>
            <person name="Lombardot T."/>
            <person name="Gloeckner F.O."/>
            <person name="Reinhardt R."/>
            <person name="Schueler D."/>
        </authorList>
    </citation>
    <scope>NUCLEOTIDE SEQUENCE</scope>
    <source>
        <strain evidence="1">MSR-1</strain>
    </source>
</reference>
<sequence length="66" mass="7519">MPRLQRCLATEEFKMNEAKNRSENAKAIKHCLDYLAREARESDLREVAELIEVACLAAEDASETVH</sequence>
<proteinExistence type="predicted"/>